<dbReference type="Proteomes" id="UP001596997">
    <property type="component" value="Unassembled WGS sequence"/>
</dbReference>
<feature type="domain" description="DUF4136" evidence="2">
    <location>
        <begin position="23"/>
        <end position="167"/>
    </location>
</feature>
<feature type="signal peptide" evidence="1">
    <location>
        <begin position="1"/>
        <end position="19"/>
    </location>
</feature>
<name>A0ABW3I1D5_9FLAO</name>
<feature type="chain" id="PRO_5046911939" evidence="1">
    <location>
        <begin position="20"/>
        <end position="172"/>
    </location>
</feature>
<dbReference type="Pfam" id="PF13590">
    <property type="entry name" value="DUF4136"/>
    <property type="match status" value="1"/>
</dbReference>
<dbReference type="EMBL" id="JBHTJM010000006">
    <property type="protein sequence ID" value="MFD0963548.1"/>
    <property type="molecule type" value="Genomic_DNA"/>
</dbReference>
<evidence type="ECO:0000313" key="4">
    <source>
        <dbReference type="Proteomes" id="UP001596997"/>
    </source>
</evidence>
<evidence type="ECO:0000256" key="1">
    <source>
        <dbReference type="SAM" id="SignalP"/>
    </source>
</evidence>
<dbReference type="PROSITE" id="PS51257">
    <property type="entry name" value="PROKAR_LIPOPROTEIN"/>
    <property type="match status" value="1"/>
</dbReference>
<comment type="caution">
    <text evidence="3">The sequence shown here is derived from an EMBL/GenBank/DDBJ whole genome shotgun (WGS) entry which is preliminary data.</text>
</comment>
<keyword evidence="1" id="KW-0732">Signal</keyword>
<accession>A0ABW3I1D5</accession>
<organism evidence="3 4">
    <name type="scientific">Pseudofulvibacter geojedonensis</name>
    <dbReference type="NCBI Taxonomy" id="1123758"/>
    <lineage>
        <taxon>Bacteria</taxon>
        <taxon>Pseudomonadati</taxon>
        <taxon>Bacteroidota</taxon>
        <taxon>Flavobacteriia</taxon>
        <taxon>Flavobacteriales</taxon>
        <taxon>Flavobacteriaceae</taxon>
        <taxon>Pseudofulvibacter</taxon>
    </lineage>
</organism>
<dbReference type="Gene3D" id="3.30.160.670">
    <property type="match status" value="1"/>
</dbReference>
<evidence type="ECO:0000259" key="2">
    <source>
        <dbReference type="Pfam" id="PF13590"/>
    </source>
</evidence>
<dbReference type="RefSeq" id="WP_377714796.1">
    <property type="nucleotide sequence ID" value="NZ_JBHTJM010000006.1"/>
</dbReference>
<dbReference type="InterPro" id="IPR025411">
    <property type="entry name" value="DUF4136"/>
</dbReference>
<proteinExistence type="predicted"/>
<protein>
    <submittedName>
        <fullName evidence="3">DUF4136 domain-containing protein</fullName>
    </submittedName>
</protein>
<gene>
    <name evidence="3" type="ORF">ACFQ1O_06000</name>
</gene>
<reference evidence="4" key="1">
    <citation type="journal article" date="2019" name="Int. J. Syst. Evol. Microbiol.">
        <title>The Global Catalogue of Microorganisms (GCM) 10K type strain sequencing project: providing services to taxonomists for standard genome sequencing and annotation.</title>
        <authorList>
            <consortium name="The Broad Institute Genomics Platform"/>
            <consortium name="The Broad Institute Genome Sequencing Center for Infectious Disease"/>
            <person name="Wu L."/>
            <person name="Ma J."/>
        </authorList>
    </citation>
    <scope>NUCLEOTIDE SEQUENCE [LARGE SCALE GENOMIC DNA]</scope>
    <source>
        <strain evidence="4">CCUG 62114</strain>
    </source>
</reference>
<evidence type="ECO:0000313" key="3">
    <source>
        <dbReference type="EMBL" id="MFD0963548.1"/>
    </source>
</evidence>
<sequence length="172" mass="19729">MKINKLLGLLTLFVLVSCASVRVSSDYDTEKDFNNYKTFAFYKTGIDKVEISDLDKKRILRSIDRVMQEKGFTKSETPDVLVNIFTKTEKQVNVHNNNWGYGWGPWYGGPTNVSTSTNGVLYIDLINAKDKQLIWQGRGEGYLTHNIDKKDERVHEFVSRILSQYPPGSNKK</sequence>
<keyword evidence="4" id="KW-1185">Reference proteome</keyword>